<organism evidence="4 5">
    <name type="scientific">Asanoa hainanensis</name>
    <dbReference type="NCBI Taxonomy" id="560556"/>
    <lineage>
        <taxon>Bacteria</taxon>
        <taxon>Bacillati</taxon>
        <taxon>Actinomycetota</taxon>
        <taxon>Actinomycetes</taxon>
        <taxon>Micromonosporales</taxon>
        <taxon>Micromonosporaceae</taxon>
        <taxon>Asanoa</taxon>
    </lineage>
</organism>
<proteinExistence type="predicted"/>
<dbReference type="EMBL" id="FZPH01000018">
    <property type="protein sequence ID" value="SNT64874.1"/>
    <property type="molecule type" value="Genomic_DNA"/>
</dbReference>
<dbReference type="GO" id="GO:0016887">
    <property type="term" value="F:ATP hydrolysis activity"/>
    <property type="evidence" value="ECO:0007669"/>
    <property type="project" value="InterPro"/>
</dbReference>
<accession>A0A239PE16</accession>
<dbReference type="InterPro" id="IPR058852">
    <property type="entry name" value="HTH_77"/>
</dbReference>
<dbReference type="Gene3D" id="1.25.40.10">
    <property type="entry name" value="Tetratricopeptide repeat domain"/>
    <property type="match status" value="1"/>
</dbReference>
<reference evidence="4 5" key="1">
    <citation type="submission" date="2017-06" db="EMBL/GenBank/DDBJ databases">
        <authorList>
            <person name="Kim H.J."/>
            <person name="Triplett B.A."/>
        </authorList>
    </citation>
    <scope>NUCLEOTIDE SEQUENCE [LARGE SCALE GENOMIC DNA]</scope>
    <source>
        <strain evidence="4 5">CGMCC 4.5593</strain>
    </source>
</reference>
<feature type="domain" description="ORC1/DEAH AAA+ ATPase" evidence="2">
    <location>
        <begin position="202"/>
        <end position="294"/>
    </location>
</feature>
<evidence type="ECO:0000259" key="3">
    <source>
        <dbReference type="Pfam" id="PF25872"/>
    </source>
</evidence>
<dbReference type="SUPFAM" id="SSF48452">
    <property type="entry name" value="TPR-like"/>
    <property type="match status" value="1"/>
</dbReference>
<dbReference type="Pfam" id="PF13401">
    <property type="entry name" value="AAA_22"/>
    <property type="match status" value="1"/>
</dbReference>
<name>A0A239PE16_9ACTN</name>
<dbReference type="RefSeq" id="WP_089254663.1">
    <property type="nucleotide sequence ID" value="NZ_FZPH01000018.1"/>
</dbReference>
<dbReference type="Pfam" id="PF13271">
    <property type="entry name" value="DUF4062"/>
    <property type="match status" value="1"/>
</dbReference>
<sequence>MSTASPSASLIHTPDQRLRVFVSSTLDELATERRAVSEAIERLHLAPVMFEQGARPHPPRDVYRSYIAQSHVFVGVYAEDYGWTAPGSAISGIEDEYRLAADMPRLIYVKTPAPRRDPRLEALIEDIESSADVSFRRFSDARELRRLVEHDIAVLLTERFQESGAAPETAPPAVIPVARTQMFDRDLEIAALTELLTDEDVRLVTLTGPGGVGKTRLATDLAERLRPLFPDGIGYVELSTVNSPELVVDAIARALGLRTSSTWRPLADIVAFLRTRQLLLVVDNFEHVAEAAPVLADVLAGAAGVTALVTSRSPVRISGEHAFALEPLAIPDRDITLDAVRHYGSVRLFVDRARAASGAFTLTEENLPAVVEICRGLEGLPLAIELAAAKIRVLPPAAILQRMGRPLELLTGGARDLPDRQRTLRDTVGWSYDLLSPGEQAVFRRLAVFMGGFTLEAADTVGALGADPADDDSDVLDALDGLVQSSLIRQESKPASETRFRMLDSIREYALDQLRDGPDWDPANDAHAAHYLNLAVSVEPCLSRLAEAGLLDRLESEHDNLIAAIGWFLDHHDPESALRLAEAIWVFWWLHGHVDEALRYLTRIFEMSEYLTRRGYGRALLSAGTMSLASGDLARGGPRLERALLILREVGDMEGIARAAGPLGHLAIVQRDFDRARPLIEEASRLSAQTGDDWQASIYHSRLGAIALLEDDHDTAADEFHSALVAAQLADDSLGTSVALYSLALNSMARGDFAEAHDYLADGLSAAYGKGDTNSPPLFIAALGDLDARQGDPERAVRLISAAGTLQTPSGATWLAAYVLPWPDDGPDEVMLRRSLGGVTYDKARRQGAALGLDRAVAEALAT</sequence>
<dbReference type="Gene3D" id="3.40.50.300">
    <property type="entry name" value="P-loop containing nucleotide triphosphate hydrolases"/>
    <property type="match status" value="1"/>
</dbReference>
<dbReference type="InterPro" id="IPR049945">
    <property type="entry name" value="AAA_22"/>
</dbReference>
<evidence type="ECO:0000313" key="4">
    <source>
        <dbReference type="EMBL" id="SNT64874.1"/>
    </source>
</evidence>
<dbReference type="SUPFAM" id="SSF52540">
    <property type="entry name" value="P-loop containing nucleoside triphosphate hydrolases"/>
    <property type="match status" value="1"/>
</dbReference>
<feature type="domain" description="DUF4062" evidence="1">
    <location>
        <begin position="19"/>
        <end position="100"/>
    </location>
</feature>
<dbReference type="PRINTS" id="PR00364">
    <property type="entry name" value="DISEASERSIST"/>
</dbReference>
<dbReference type="OrthoDB" id="33864at2"/>
<evidence type="ECO:0000259" key="1">
    <source>
        <dbReference type="Pfam" id="PF13271"/>
    </source>
</evidence>
<dbReference type="PANTHER" id="PTHR47691">
    <property type="entry name" value="REGULATOR-RELATED"/>
    <property type="match status" value="1"/>
</dbReference>
<dbReference type="AlphaFoldDB" id="A0A239PE16"/>
<feature type="domain" description="Winged helix-turn-helix" evidence="3">
    <location>
        <begin position="435"/>
        <end position="514"/>
    </location>
</feature>
<dbReference type="Pfam" id="PF25872">
    <property type="entry name" value="HTH_77"/>
    <property type="match status" value="1"/>
</dbReference>
<dbReference type="Proteomes" id="UP000198362">
    <property type="component" value="Unassembled WGS sequence"/>
</dbReference>
<protein>
    <submittedName>
        <fullName evidence="4">Predicted ATPase</fullName>
    </submittedName>
</protein>
<dbReference type="InterPro" id="IPR011990">
    <property type="entry name" value="TPR-like_helical_dom_sf"/>
</dbReference>
<dbReference type="InterPro" id="IPR027417">
    <property type="entry name" value="P-loop_NTPase"/>
</dbReference>
<evidence type="ECO:0000259" key="2">
    <source>
        <dbReference type="Pfam" id="PF13401"/>
    </source>
</evidence>
<gene>
    <name evidence="4" type="ORF">SAMN05421812_118130</name>
</gene>
<evidence type="ECO:0000313" key="5">
    <source>
        <dbReference type="Proteomes" id="UP000198362"/>
    </source>
</evidence>
<keyword evidence="5" id="KW-1185">Reference proteome</keyword>
<dbReference type="PANTHER" id="PTHR47691:SF3">
    <property type="entry name" value="HTH-TYPE TRANSCRIPTIONAL REGULATOR RV0890C-RELATED"/>
    <property type="match status" value="1"/>
</dbReference>
<dbReference type="InterPro" id="IPR025139">
    <property type="entry name" value="DUF4062"/>
</dbReference>